<feature type="compositionally biased region" description="Basic residues" evidence="1">
    <location>
        <begin position="21"/>
        <end position="30"/>
    </location>
</feature>
<evidence type="ECO:0000256" key="1">
    <source>
        <dbReference type="SAM" id="MobiDB-lite"/>
    </source>
</evidence>
<reference evidence="2 3" key="1">
    <citation type="submission" date="2023-07" db="EMBL/GenBank/DDBJ databases">
        <title>Comparative genomics of wheat-associated soil bacteria to identify genetic determinants of phenazine resistance.</title>
        <authorList>
            <person name="Mouncey N."/>
        </authorList>
    </citation>
    <scope>NUCLEOTIDE SEQUENCE [LARGE SCALE GENOMIC DNA]</scope>
    <source>
        <strain evidence="2 3">W4I19-2</strain>
    </source>
</reference>
<name>A0ABU0PT21_STRAH</name>
<evidence type="ECO:0000313" key="3">
    <source>
        <dbReference type="Proteomes" id="UP001243364"/>
    </source>
</evidence>
<gene>
    <name evidence="2" type="ORF">QFZ56_000507</name>
</gene>
<accession>A0ABU0PT21</accession>
<feature type="region of interest" description="Disordered" evidence="1">
    <location>
        <begin position="1"/>
        <end position="44"/>
    </location>
</feature>
<comment type="caution">
    <text evidence="2">The sequence shown here is derived from an EMBL/GenBank/DDBJ whole genome shotgun (WGS) entry which is preliminary data.</text>
</comment>
<sequence>MGAGSADNEVAGRLPGPSGTHRPRPGRKLPARNASATSAREEPGYARAPGWTFAGVATQQVVAPERAGEAPGVLLTFLVTLDGVVLTFLVTLGEVALAAAAGTITAMTPQRTPQAAYDATLRLGGAAIPAASAAVTAVRRRSPVRDRARLPAADSRTTPGRRPR</sequence>
<protein>
    <submittedName>
        <fullName evidence="2">Uncharacterized protein</fullName>
    </submittedName>
</protein>
<keyword evidence="3" id="KW-1185">Reference proteome</keyword>
<organism evidence="2 3">
    <name type="scientific">Streptomyces achromogenes</name>
    <dbReference type="NCBI Taxonomy" id="67255"/>
    <lineage>
        <taxon>Bacteria</taxon>
        <taxon>Bacillati</taxon>
        <taxon>Actinomycetota</taxon>
        <taxon>Actinomycetes</taxon>
        <taxon>Kitasatosporales</taxon>
        <taxon>Streptomycetaceae</taxon>
        <taxon>Streptomyces</taxon>
    </lineage>
</organism>
<proteinExistence type="predicted"/>
<dbReference type="EMBL" id="JAUSYA010000001">
    <property type="protein sequence ID" value="MDQ0681544.1"/>
    <property type="molecule type" value="Genomic_DNA"/>
</dbReference>
<evidence type="ECO:0000313" key="2">
    <source>
        <dbReference type="EMBL" id="MDQ0681544.1"/>
    </source>
</evidence>
<feature type="region of interest" description="Disordered" evidence="1">
    <location>
        <begin position="139"/>
        <end position="164"/>
    </location>
</feature>
<dbReference type="Proteomes" id="UP001243364">
    <property type="component" value="Unassembled WGS sequence"/>
</dbReference>